<dbReference type="AlphaFoldDB" id="A0AA38CDN9"/>
<evidence type="ECO:0000313" key="3">
    <source>
        <dbReference type="Proteomes" id="UP000824469"/>
    </source>
</evidence>
<evidence type="ECO:0000256" key="1">
    <source>
        <dbReference type="SAM" id="MobiDB-lite"/>
    </source>
</evidence>
<keyword evidence="3" id="KW-1185">Reference proteome</keyword>
<evidence type="ECO:0000313" key="2">
    <source>
        <dbReference type="EMBL" id="KAH9298325.1"/>
    </source>
</evidence>
<feature type="region of interest" description="Disordered" evidence="1">
    <location>
        <begin position="74"/>
        <end position="141"/>
    </location>
</feature>
<accession>A0AA38CDN9</accession>
<comment type="caution">
    <text evidence="2">The sequence shown here is derived from an EMBL/GenBank/DDBJ whole genome shotgun (WGS) entry which is preliminary data.</text>
</comment>
<gene>
    <name evidence="2" type="ORF">KI387_030007</name>
</gene>
<feature type="compositionally biased region" description="Basic and acidic residues" evidence="1">
    <location>
        <begin position="128"/>
        <end position="141"/>
    </location>
</feature>
<feature type="compositionally biased region" description="Polar residues" evidence="1">
    <location>
        <begin position="31"/>
        <end position="40"/>
    </location>
</feature>
<protein>
    <submittedName>
        <fullName evidence="2">Uncharacterized protein</fullName>
    </submittedName>
</protein>
<feature type="region of interest" description="Disordered" evidence="1">
    <location>
        <begin position="23"/>
        <end position="42"/>
    </location>
</feature>
<dbReference type="EMBL" id="JAHRHJ020000010">
    <property type="protein sequence ID" value="KAH9298325.1"/>
    <property type="molecule type" value="Genomic_DNA"/>
</dbReference>
<organism evidence="2 3">
    <name type="scientific">Taxus chinensis</name>
    <name type="common">Chinese yew</name>
    <name type="synonym">Taxus wallichiana var. chinensis</name>
    <dbReference type="NCBI Taxonomy" id="29808"/>
    <lineage>
        <taxon>Eukaryota</taxon>
        <taxon>Viridiplantae</taxon>
        <taxon>Streptophyta</taxon>
        <taxon>Embryophyta</taxon>
        <taxon>Tracheophyta</taxon>
        <taxon>Spermatophyta</taxon>
        <taxon>Pinopsida</taxon>
        <taxon>Pinidae</taxon>
        <taxon>Conifers II</taxon>
        <taxon>Cupressales</taxon>
        <taxon>Taxaceae</taxon>
        <taxon>Taxus</taxon>
    </lineage>
</organism>
<feature type="compositionally biased region" description="Low complexity" evidence="1">
    <location>
        <begin position="77"/>
        <end position="120"/>
    </location>
</feature>
<reference evidence="2 3" key="1">
    <citation type="journal article" date="2021" name="Nat. Plants">
        <title>The Taxus genome provides insights into paclitaxel biosynthesis.</title>
        <authorList>
            <person name="Xiong X."/>
            <person name="Gou J."/>
            <person name="Liao Q."/>
            <person name="Li Y."/>
            <person name="Zhou Q."/>
            <person name="Bi G."/>
            <person name="Li C."/>
            <person name="Du R."/>
            <person name="Wang X."/>
            <person name="Sun T."/>
            <person name="Guo L."/>
            <person name="Liang H."/>
            <person name="Lu P."/>
            <person name="Wu Y."/>
            <person name="Zhang Z."/>
            <person name="Ro D.K."/>
            <person name="Shang Y."/>
            <person name="Huang S."/>
            <person name="Yan J."/>
        </authorList>
    </citation>
    <scope>NUCLEOTIDE SEQUENCE [LARGE SCALE GENOMIC DNA]</scope>
    <source>
        <strain evidence="2">Ta-2019</strain>
    </source>
</reference>
<feature type="non-terminal residue" evidence="2">
    <location>
        <position position="231"/>
    </location>
</feature>
<sequence>MLEKGELTVDNPNAAPNQNLQIFKKPFPNHAPSSNQIGETSTHDTHTREVHAIFNEVPVASQLPHIPSIEEILARNPPSTSEPTVTVPSPIEEHPSSPTEESPTDIETISPLASPLSKPLPTIPPPPVEEHPLPPPPIEEHPLPPPPTEEHLSIPSLIEASPLSLPLIIDPVEIPFPLGEHSPLATQHPIDLLSALLPTEAEAGQFPISKMHFTGIPIRSSPISPTDVPFS</sequence>
<dbReference type="Proteomes" id="UP000824469">
    <property type="component" value="Unassembled WGS sequence"/>
</dbReference>
<name>A0AA38CDN9_TAXCH</name>
<proteinExistence type="predicted"/>